<protein>
    <recommendedName>
        <fullName evidence="1">Ubiquitin carboxyl-terminal hydrolase</fullName>
        <ecNumber evidence="1">3.4.19.12</ecNumber>
    </recommendedName>
</protein>
<dbReference type="InterPro" id="IPR050164">
    <property type="entry name" value="Peptidase_C19"/>
</dbReference>
<evidence type="ECO:0000256" key="1">
    <source>
        <dbReference type="RuleBase" id="RU366025"/>
    </source>
</evidence>
<dbReference type="PROSITE" id="PS00972">
    <property type="entry name" value="USP_1"/>
    <property type="match status" value="1"/>
</dbReference>
<dbReference type="GO" id="GO:0005829">
    <property type="term" value="C:cytosol"/>
    <property type="evidence" value="ECO:0007669"/>
    <property type="project" value="TreeGrafter"/>
</dbReference>
<keyword evidence="1" id="KW-0833">Ubl conjugation pathway</keyword>
<gene>
    <name evidence="4" type="ORF">SSLN_LOCUS13107</name>
</gene>
<dbReference type="SUPFAM" id="SSF54001">
    <property type="entry name" value="Cysteine proteinases"/>
    <property type="match status" value="1"/>
</dbReference>
<reference evidence="6" key="1">
    <citation type="submission" date="2016-06" db="UniProtKB">
        <authorList>
            <consortium name="WormBaseParasite"/>
        </authorList>
    </citation>
    <scope>IDENTIFICATION</scope>
</reference>
<sequence>MDRIVASLIPAAGDSSVKIVLLNKVRLSLLTSTHKPLEVCGVLHASVMNLQESQDDSGVFGALCSLIRSIIENGLIDRRFFADHFAVSPEVVNFLCTHIPGLPVDLIVDFFVPSSRDLWNELQKCLTDHIALHNFPYVLHKVASSSVPLSTARMQLLDQSMKLYLENSDALLSESPVFSVDELPTMINFLATCDCLYTEAKLNPLLLSSICNKLSRLLLLRMGPIYSLQSLYNNENFQEFVECFKDIVTRTSQITYLPLASLIAELEIMCIDEQDAYEYVIQLCIEAIAENLVAAGAGAGLILRKSWSEETSQDGDQTKEPLLQLTFGSSTTKTIAKFPGLRNKGNTCYANAALQLLYHCSDFRKAVLSPTTFRCPPSTESAKAEYSLQKGDAESRSLWPLQNSCPQSFGRLHETLTQLFITLSTAKLQTAYDPSAVLTLSKPSHFVQGEQQDSAEYLNYLLDCLHEEELQSKRRSARVNQLKLMAEPSDDAGGRHQLFSLESSASSISSSDLLTPGTPSKPSERQEELMEVECLSSSNEMVECLPKEISERSIVRSLFGGTLSRRTICSQCNHVSSAELEDFICLFLPIETSLSSDCGTTSEKPPTNSATADIATLVETHFARSECVTGAGECEACGRESVRERQLSLRHLSPHVLIGLNLFTYNRTTQACHKVMRRIRINELLSVRVPKSALLSHQPSVPPPDISATETASTSTNQVIALDNEPHEERSSPSPAPDVTEESSIQVYKLQGMILHHGLSLGCGHYTCVAKVDTNWVSFDDCSTSFTSLDQINRQQFATPYLLLYSKV</sequence>
<dbReference type="CDD" id="cd02257">
    <property type="entry name" value="Peptidase_C19"/>
    <property type="match status" value="1"/>
</dbReference>
<feature type="region of interest" description="Disordered" evidence="2">
    <location>
        <begin position="695"/>
        <end position="714"/>
    </location>
</feature>
<keyword evidence="1" id="KW-0788">Thiol protease</keyword>
<name>A0A183T9F9_SCHSO</name>
<dbReference type="PANTHER" id="PTHR24006">
    <property type="entry name" value="UBIQUITIN CARBOXYL-TERMINAL HYDROLASE"/>
    <property type="match status" value="1"/>
</dbReference>
<feature type="region of interest" description="Disordered" evidence="2">
    <location>
        <begin position="723"/>
        <end position="742"/>
    </location>
</feature>
<keyword evidence="1" id="KW-0378">Hydrolase</keyword>
<organism evidence="6">
    <name type="scientific">Schistocephalus solidus</name>
    <name type="common">Tapeworm</name>
    <dbReference type="NCBI Taxonomy" id="70667"/>
    <lineage>
        <taxon>Eukaryota</taxon>
        <taxon>Metazoa</taxon>
        <taxon>Spiralia</taxon>
        <taxon>Lophotrochozoa</taxon>
        <taxon>Platyhelminthes</taxon>
        <taxon>Cestoda</taxon>
        <taxon>Eucestoda</taxon>
        <taxon>Diphyllobothriidea</taxon>
        <taxon>Diphyllobothriidae</taxon>
        <taxon>Schistocephalus</taxon>
    </lineage>
</organism>
<evidence type="ECO:0000313" key="6">
    <source>
        <dbReference type="WBParaSite" id="SSLN_0001361001-mRNA-1"/>
    </source>
</evidence>
<dbReference type="GO" id="GO:0006508">
    <property type="term" value="P:proteolysis"/>
    <property type="evidence" value="ECO:0007669"/>
    <property type="project" value="UniProtKB-KW"/>
</dbReference>
<dbReference type="OrthoDB" id="2420415at2759"/>
<dbReference type="GO" id="GO:0005634">
    <property type="term" value="C:nucleus"/>
    <property type="evidence" value="ECO:0007669"/>
    <property type="project" value="TreeGrafter"/>
</dbReference>
<dbReference type="Proteomes" id="UP000275846">
    <property type="component" value="Unassembled WGS sequence"/>
</dbReference>
<dbReference type="EC" id="3.4.19.12" evidence="1"/>
<keyword evidence="1" id="KW-0645">Protease</keyword>
<reference evidence="4 5" key="2">
    <citation type="submission" date="2018-11" db="EMBL/GenBank/DDBJ databases">
        <authorList>
            <consortium name="Pathogen Informatics"/>
        </authorList>
    </citation>
    <scope>NUCLEOTIDE SEQUENCE [LARGE SCALE GENOMIC DNA]</scope>
    <source>
        <strain evidence="4 5">NST_G2</strain>
    </source>
</reference>
<feature type="domain" description="USP" evidence="3">
    <location>
        <begin position="339"/>
        <end position="808"/>
    </location>
</feature>
<comment type="catalytic activity">
    <reaction evidence="1">
        <text>Thiol-dependent hydrolysis of ester, thioester, amide, peptide and isopeptide bonds formed by the C-terminal Gly of ubiquitin (a 76-residue protein attached to proteins as an intracellular targeting signal).</text>
        <dbReference type="EC" id="3.4.19.12"/>
    </reaction>
</comment>
<proteinExistence type="inferred from homology"/>
<dbReference type="PROSITE" id="PS00973">
    <property type="entry name" value="USP_2"/>
    <property type="match status" value="1"/>
</dbReference>
<dbReference type="STRING" id="70667.A0A183T9F9"/>
<dbReference type="AlphaFoldDB" id="A0A183T9F9"/>
<evidence type="ECO:0000313" key="4">
    <source>
        <dbReference type="EMBL" id="VDL99492.1"/>
    </source>
</evidence>
<dbReference type="GO" id="GO:0004843">
    <property type="term" value="F:cysteine-type deubiquitinase activity"/>
    <property type="evidence" value="ECO:0007669"/>
    <property type="project" value="UniProtKB-UniRule"/>
</dbReference>
<dbReference type="InterPro" id="IPR001394">
    <property type="entry name" value="Peptidase_C19_UCH"/>
</dbReference>
<dbReference type="InterPro" id="IPR028889">
    <property type="entry name" value="USP"/>
</dbReference>
<dbReference type="InterPro" id="IPR018200">
    <property type="entry name" value="USP_CS"/>
</dbReference>
<comment type="similarity">
    <text evidence="1">Belongs to the peptidase C19 family.</text>
</comment>
<dbReference type="Gene3D" id="3.90.70.10">
    <property type="entry name" value="Cysteine proteinases"/>
    <property type="match status" value="1"/>
</dbReference>
<dbReference type="Pfam" id="PF00443">
    <property type="entry name" value="UCH"/>
    <property type="match status" value="1"/>
</dbReference>
<accession>A0A183T9F9</accession>
<dbReference type="PROSITE" id="PS50235">
    <property type="entry name" value="USP_3"/>
    <property type="match status" value="1"/>
</dbReference>
<evidence type="ECO:0000313" key="5">
    <source>
        <dbReference type="Proteomes" id="UP000275846"/>
    </source>
</evidence>
<dbReference type="InterPro" id="IPR038765">
    <property type="entry name" value="Papain-like_cys_pep_sf"/>
</dbReference>
<evidence type="ECO:0000256" key="2">
    <source>
        <dbReference type="SAM" id="MobiDB-lite"/>
    </source>
</evidence>
<dbReference type="WBParaSite" id="SSLN_0001361001-mRNA-1">
    <property type="protein sequence ID" value="SSLN_0001361001-mRNA-1"/>
    <property type="gene ID" value="SSLN_0001361001"/>
</dbReference>
<dbReference type="EMBL" id="UYSU01037801">
    <property type="protein sequence ID" value="VDL99492.1"/>
    <property type="molecule type" value="Genomic_DNA"/>
</dbReference>
<keyword evidence="5" id="KW-1185">Reference proteome</keyword>
<evidence type="ECO:0000259" key="3">
    <source>
        <dbReference type="PROSITE" id="PS50235"/>
    </source>
</evidence>
<dbReference type="GO" id="GO:0016579">
    <property type="term" value="P:protein deubiquitination"/>
    <property type="evidence" value="ECO:0007669"/>
    <property type="project" value="InterPro"/>
</dbReference>